<organism evidence="2 3">
    <name type="scientific">Panicum virgatum</name>
    <name type="common">Blackwell switchgrass</name>
    <dbReference type="NCBI Taxonomy" id="38727"/>
    <lineage>
        <taxon>Eukaryota</taxon>
        <taxon>Viridiplantae</taxon>
        <taxon>Streptophyta</taxon>
        <taxon>Embryophyta</taxon>
        <taxon>Tracheophyta</taxon>
        <taxon>Spermatophyta</taxon>
        <taxon>Magnoliopsida</taxon>
        <taxon>Liliopsida</taxon>
        <taxon>Poales</taxon>
        <taxon>Poaceae</taxon>
        <taxon>PACMAD clade</taxon>
        <taxon>Panicoideae</taxon>
        <taxon>Panicodae</taxon>
        <taxon>Paniceae</taxon>
        <taxon>Panicinae</taxon>
        <taxon>Panicum</taxon>
        <taxon>Panicum sect. Hiantes</taxon>
    </lineage>
</organism>
<dbReference type="InterPro" id="IPR001623">
    <property type="entry name" value="DnaJ_domain"/>
</dbReference>
<dbReference type="PROSITE" id="PS50076">
    <property type="entry name" value="DNAJ_2"/>
    <property type="match status" value="1"/>
</dbReference>
<dbReference type="PANTHER" id="PTHR45504:SF3">
    <property type="entry name" value="CHAPERONE DNAJ-DOMAIN SUPERFAMILY PROTEIN"/>
    <property type="match status" value="1"/>
</dbReference>
<dbReference type="CDD" id="cd06257">
    <property type="entry name" value="DnaJ"/>
    <property type="match status" value="1"/>
</dbReference>
<dbReference type="EMBL" id="CM029037">
    <property type="protein sequence ID" value="KAG2661725.1"/>
    <property type="molecule type" value="Genomic_DNA"/>
</dbReference>
<dbReference type="FunFam" id="1.10.287.110:FF:000052">
    <property type="entry name" value="Chaperone protein DNAj, putative"/>
    <property type="match status" value="1"/>
</dbReference>
<dbReference type="SMART" id="SM00271">
    <property type="entry name" value="DnaJ"/>
    <property type="match status" value="1"/>
</dbReference>
<dbReference type="SUPFAM" id="SSF46565">
    <property type="entry name" value="Chaperone J-domain"/>
    <property type="match status" value="1"/>
</dbReference>
<sequence>MWWEWEGGGEEAAREETPVDFDFISLLAKPKDYYKILEVDYDASEETIRSSYVRLALKWHPDKKQGEENATSRFQEINEAYQVLSNPAKRQEYDKKGILYVQDQNVVVSNYFFSVVILSPGCSHTLCCLPTISGLPEPAQGFNTHLQWPWHKVLGMVSMFRDATVRIHLQSWVVLRYHLVKKNMVRQYHFWGAKDGHILQQS</sequence>
<accession>A0A8T0XRP1</accession>
<dbReference type="GO" id="GO:0005783">
    <property type="term" value="C:endoplasmic reticulum"/>
    <property type="evidence" value="ECO:0007669"/>
    <property type="project" value="UniProtKB-ARBA"/>
</dbReference>
<dbReference type="GO" id="GO:0005634">
    <property type="term" value="C:nucleus"/>
    <property type="evidence" value="ECO:0007669"/>
    <property type="project" value="TreeGrafter"/>
</dbReference>
<dbReference type="PROSITE" id="PS00636">
    <property type="entry name" value="DNAJ_1"/>
    <property type="match status" value="1"/>
</dbReference>
<comment type="caution">
    <text evidence="2">The sequence shown here is derived from an EMBL/GenBank/DDBJ whole genome shotgun (WGS) entry which is preliminary data.</text>
</comment>
<feature type="domain" description="J" evidence="1">
    <location>
        <begin position="32"/>
        <end position="97"/>
    </location>
</feature>
<dbReference type="AlphaFoldDB" id="A0A8T0XRP1"/>
<keyword evidence="3" id="KW-1185">Reference proteome</keyword>
<gene>
    <name evidence="2" type="ORF">PVAP13_1KG265137</name>
</gene>
<dbReference type="InterPro" id="IPR036869">
    <property type="entry name" value="J_dom_sf"/>
</dbReference>
<evidence type="ECO:0000313" key="3">
    <source>
        <dbReference type="Proteomes" id="UP000823388"/>
    </source>
</evidence>
<proteinExistence type="predicted"/>
<dbReference type="Gene3D" id="1.10.287.110">
    <property type="entry name" value="DnaJ domain"/>
    <property type="match status" value="1"/>
</dbReference>
<reference evidence="2 3" key="1">
    <citation type="submission" date="2020-05" db="EMBL/GenBank/DDBJ databases">
        <title>WGS assembly of Panicum virgatum.</title>
        <authorList>
            <person name="Lovell J.T."/>
            <person name="Jenkins J."/>
            <person name="Shu S."/>
            <person name="Juenger T.E."/>
            <person name="Schmutz J."/>
        </authorList>
    </citation>
    <scope>NUCLEOTIDE SEQUENCE [LARGE SCALE GENOMIC DNA]</scope>
    <source>
        <strain evidence="3">cv. AP13</strain>
    </source>
</reference>
<dbReference type="Proteomes" id="UP000823388">
    <property type="component" value="Chromosome 1K"/>
</dbReference>
<dbReference type="PRINTS" id="PR00625">
    <property type="entry name" value="JDOMAIN"/>
</dbReference>
<evidence type="ECO:0000313" key="2">
    <source>
        <dbReference type="EMBL" id="KAG2661725.1"/>
    </source>
</evidence>
<dbReference type="InterPro" id="IPR018253">
    <property type="entry name" value="DnaJ_domain_CS"/>
</dbReference>
<name>A0A8T0XRP1_PANVG</name>
<protein>
    <recommendedName>
        <fullName evidence="1">J domain-containing protein</fullName>
    </recommendedName>
</protein>
<dbReference type="Pfam" id="PF00226">
    <property type="entry name" value="DnaJ"/>
    <property type="match status" value="1"/>
</dbReference>
<evidence type="ECO:0000259" key="1">
    <source>
        <dbReference type="PROSITE" id="PS50076"/>
    </source>
</evidence>
<dbReference type="PANTHER" id="PTHR45504">
    <property type="entry name" value="CHAPERONE DNAJ-DOMAIN SUPERFAMILY PROTEIN"/>
    <property type="match status" value="1"/>
</dbReference>